<gene>
    <name evidence="3" type="ORF">HY834_12705</name>
</gene>
<sequence length="61" mass="6845">MIETSAPRTRRTDDGLGPNSDIGAKLRAFYGAVQDQPIPDKFLDLLEKLDEVERAGRRKDT</sequence>
<dbReference type="InterPro" id="IPR041649">
    <property type="entry name" value="NepR"/>
</dbReference>
<evidence type="ECO:0000259" key="2">
    <source>
        <dbReference type="Pfam" id="PF18557"/>
    </source>
</evidence>
<dbReference type="AlphaFoldDB" id="A0A933L5A2"/>
<name>A0A933L5A2_9HYPH</name>
<evidence type="ECO:0000313" key="4">
    <source>
        <dbReference type="Proteomes" id="UP000782610"/>
    </source>
</evidence>
<feature type="domain" description="Anti-sigma factor NepR" evidence="2">
    <location>
        <begin position="19"/>
        <end position="53"/>
    </location>
</feature>
<evidence type="ECO:0000256" key="1">
    <source>
        <dbReference type="SAM" id="MobiDB-lite"/>
    </source>
</evidence>
<evidence type="ECO:0000313" key="3">
    <source>
        <dbReference type="EMBL" id="MBI4922600.1"/>
    </source>
</evidence>
<comment type="caution">
    <text evidence="3">The sequence shown here is derived from an EMBL/GenBank/DDBJ whole genome shotgun (WGS) entry which is preliminary data.</text>
</comment>
<dbReference type="EMBL" id="JACRAF010000035">
    <property type="protein sequence ID" value="MBI4922600.1"/>
    <property type="molecule type" value="Genomic_DNA"/>
</dbReference>
<dbReference type="Pfam" id="PF18557">
    <property type="entry name" value="NepR"/>
    <property type="match status" value="1"/>
</dbReference>
<dbReference type="Proteomes" id="UP000782610">
    <property type="component" value="Unassembled WGS sequence"/>
</dbReference>
<organism evidence="3 4">
    <name type="scientific">Devosia nanyangense</name>
    <dbReference type="NCBI Taxonomy" id="1228055"/>
    <lineage>
        <taxon>Bacteria</taxon>
        <taxon>Pseudomonadati</taxon>
        <taxon>Pseudomonadota</taxon>
        <taxon>Alphaproteobacteria</taxon>
        <taxon>Hyphomicrobiales</taxon>
        <taxon>Devosiaceae</taxon>
        <taxon>Devosia</taxon>
    </lineage>
</organism>
<proteinExistence type="predicted"/>
<reference evidence="3" key="1">
    <citation type="submission" date="2020-07" db="EMBL/GenBank/DDBJ databases">
        <title>Huge and variable diversity of episymbiotic CPR bacteria and DPANN archaea in groundwater ecosystems.</title>
        <authorList>
            <person name="He C.Y."/>
            <person name="Keren R."/>
            <person name="Whittaker M."/>
            <person name="Farag I.F."/>
            <person name="Doudna J."/>
            <person name="Cate J.H.D."/>
            <person name="Banfield J.F."/>
        </authorList>
    </citation>
    <scope>NUCLEOTIDE SEQUENCE</scope>
    <source>
        <strain evidence="3">NC_groundwater_1586_Pr3_B-0.1um_66_15</strain>
    </source>
</reference>
<accession>A0A933L5A2</accession>
<feature type="region of interest" description="Disordered" evidence="1">
    <location>
        <begin position="1"/>
        <end position="20"/>
    </location>
</feature>
<protein>
    <recommendedName>
        <fullName evidence="2">Anti-sigma factor NepR domain-containing protein</fullName>
    </recommendedName>
</protein>